<evidence type="ECO:0000256" key="3">
    <source>
        <dbReference type="ARBA" id="ARBA00004496"/>
    </source>
</evidence>
<comment type="function">
    <text evidence="16">Catalyzes the phosphorylation of pantothenate (Pan), the first step in CoA biosynthesis.</text>
</comment>
<dbReference type="UniPathway" id="UPA00241">
    <property type="reaction ID" value="UER00352"/>
</dbReference>
<dbReference type="GO" id="GO:0005524">
    <property type="term" value="F:ATP binding"/>
    <property type="evidence" value="ECO:0007669"/>
    <property type="project" value="UniProtKB-UniRule"/>
</dbReference>
<evidence type="ECO:0000256" key="12">
    <source>
        <dbReference type="ARBA" id="ARBA00022958"/>
    </source>
</evidence>
<evidence type="ECO:0000256" key="4">
    <source>
        <dbReference type="ARBA" id="ARBA00005225"/>
    </source>
</evidence>
<comment type="subunit">
    <text evidence="5 16">Homodimer.</text>
</comment>
<feature type="binding site" evidence="16">
    <location>
        <position position="116"/>
    </location>
    <ligand>
        <name>K(+)</name>
        <dbReference type="ChEBI" id="CHEBI:29103"/>
    </ligand>
</feature>
<evidence type="ECO:0000256" key="1">
    <source>
        <dbReference type="ARBA" id="ARBA00001206"/>
    </source>
</evidence>
<evidence type="ECO:0000256" key="13">
    <source>
        <dbReference type="ARBA" id="ARBA00022993"/>
    </source>
</evidence>
<evidence type="ECO:0000313" key="17">
    <source>
        <dbReference type="EMBL" id="QFQ13596.1"/>
    </source>
</evidence>
<dbReference type="RefSeq" id="WP_111899145.1">
    <property type="nucleotide sequence ID" value="NZ_CP033459.1"/>
</dbReference>
<feature type="binding site" evidence="16">
    <location>
        <begin position="6"/>
        <end position="13"/>
    </location>
    <ligand>
        <name>ATP</name>
        <dbReference type="ChEBI" id="CHEBI:30616"/>
    </ligand>
</feature>
<feature type="binding site" evidence="16">
    <location>
        <begin position="93"/>
        <end position="96"/>
    </location>
    <ligand>
        <name>substrate</name>
    </ligand>
</feature>
<evidence type="ECO:0000256" key="8">
    <source>
        <dbReference type="ARBA" id="ARBA00022679"/>
    </source>
</evidence>
<evidence type="ECO:0000256" key="15">
    <source>
        <dbReference type="ARBA" id="ARBA00040883"/>
    </source>
</evidence>
<evidence type="ECO:0000256" key="5">
    <source>
        <dbReference type="ARBA" id="ARBA00011738"/>
    </source>
</evidence>
<dbReference type="EC" id="2.7.1.33" evidence="6 16"/>
<dbReference type="PANTHER" id="PTHR34265">
    <property type="entry name" value="TYPE III PANTOTHENATE KINASE"/>
    <property type="match status" value="1"/>
</dbReference>
<dbReference type="EMBL" id="CP033459">
    <property type="protein sequence ID" value="QFQ13596.1"/>
    <property type="molecule type" value="Genomic_DNA"/>
</dbReference>
<sequence length="247" mass="27219">MNLVIDIGNTFAKAAVFKGNQLQKAVHFRRNDLGPLEAFLEDVEPIACAFSSVADHTENIEAMLGRLNCRVLHVTGQTPVPFVNLYSTPRTLGSDRLAAVAGAYKLLPGKNVLVIDAGTCITYDFIDANGCYHGGNISPGPAMRFQMLHEQTARLPLIDEDGEKPLLGDDTKTAIRSGVLHGVRYEMQGYINELSEEHSNLKVIMTGGKKKNLILSYEIWNDIVHEPYLVEIGLNAILQYNLNTPKL</sequence>
<evidence type="ECO:0000256" key="16">
    <source>
        <dbReference type="HAMAP-Rule" id="MF_01274"/>
    </source>
</evidence>
<keyword evidence="18" id="KW-1185">Reference proteome</keyword>
<protein>
    <recommendedName>
        <fullName evidence="15 16">Type III pantothenate kinase</fullName>
        <ecNumber evidence="6 16">2.7.1.33</ecNumber>
    </recommendedName>
    <alternativeName>
        <fullName evidence="16">PanK-III</fullName>
    </alternativeName>
    <alternativeName>
        <fullName evidence="16">Pantothenic acid kinase</fullName>
    </alternativeName>
</protein>
<dbReference type="KEGG" id="alq:C7Y71_011600"/>
<feature type="binding site" evidence="16">
    <location>
        <position position="171"/>
    </location>
    <ligand>
        <name>substrate</name>
    </ligand>
</feature>
<dbReference type="InterPro" id="IPR004619">
    <property type="entry name" value="Type_III_PanK"/>
</dbReference>
<organism evidence="17 18">
    <name type="scientific">Pseudoprevotella muciniphila</name>
    <dbReference type="NCBI Taxonomy" id="2133944"/>
    <lineage>
        <taxon>Bacteria</taxon>
        <taxon>Pseudomonadati</taxon>
        <taxon>Bacteroidota</taxon>
        <taxon>Bacteroidia</taxon>
        <taxon>Bacteroidales</taxon>
        <taxon>Prevotellaceae</taxon>
        <taxon>Pseudoprevotella</taxon>
    </lineage>
</organism>
<keyword evidence="12 16" id="KW-0630">Potassium</keyword>
<evidence type="ECO:0000256" key="6">
    <source>
        <dbReference type="ARBA" id="ARBA00012102"/>
    </source>
</evidence>
<dbReference type="Pfam" id="PF03309">
    <property type="entry name" value="Pan_kinase"/>
    <property type="match status" value="1"/>
</dbReference>
<dbReference type="CDD" id="cd24015">
    <property type="entry name" value="ASKHA_NBD_PanK-III"/>
    <property type="match status" value="1"/>
</dbReference>
<dbReference type="GO" id="GO:0046872">
    <property type="term" value="F:metal ion binding"/>
    <property type="evidence" value="ECO:0007669"/>
    <property type="project" value="UniProtKB-KW"/>
</dbReference>
<dbReference type="OrthoDB" id="9804707at2"/>
<dbReference type="SUPFAM" id="SSF53067">
    <property type="entry name" value="Actin-like ATPase domain"/>
    <property type="match status" value="2"/>
</dbReference>
<keyword evidence="13 16" id="KW-0173">Coenzyme A biosynthesis</keyword>
<dbReference type="Gene3D" id="3.30.420.40">
    <property type="match status" value="2"/>
</dbReference>
<evidence type="ECO:0000256" key="11">
    <source>
        <dbReference type="ARBA" id="ARBA00022840"/>
    </source>
</evidence>
<comment type="cofactor">
    <cofactor evidence="2">
        <name>K(+)</name>
        <dbReference type="ChEBI" id="CHEBI:29103"/>
    </cofactor>
</comment>
<feature type="binding site" evidence="16">
    <location>
        <position position="119"/>
    </location>
    <ligand>
        <name>ATP</name>
        <dbReference type="ChEBI" id="CHEBI:30616"/>
    </ligand>
</feature>
<evidence type="ECO:0000256" key="10">
    <source>
        <dbReference type="ARBA" id="ARBA00022777"/>
    </source>
</evidence>
<dbReference type="Proteomes" id="UP000249375">
    <property type="component" value="Chromosome"/>
</dbReference>
<keyword evidence="10 16" id="KW-0418">Kinase</keyword>
<dbReference type="PANTHER" id="PTHR34265:SF1">
    <property type="entry name" value="TYPE III PANTOTHENATE KINASE"/>
    <property type="match status" value="1"/>
</dbReference>
<gene>
    <name evidence="16" type="primary">coaX</name>
    <name evidence="17" type="ORF">C7Y71_011600</name>
</gene>
<comment type="cofactor">
    <cofactor evidence="16">
        <name>NH4(+)</name>
        <dbReference type="ChEBI" id="CHEBI:28938"/>
    </cofactor>
    <cofactor evidence="16">
        <name>K(+)</name>
        <dbReference type="ChEBI" id="CHEBI:29103"/>
    </cofactor>
    <text evidence="16">A monovalent cation. Ammonium or potassium.</text>
</comment>
<evidence type="ECO:0000313" key="18">
    <source>
        <dbReference type="Proteomes" id="UP000249375"/>
    </source>
</evidence>
<evidence type="ECO:0000256" key="7">
    <source>
        <dbReference type="ARBA" id="ARBA00022490"/>
    </source>
</evidence>
<evidence type="ECO:0000256" key="14">
    <source>
        <dbReference type="ARBA" id="ARBA00038036"/>
    </source>
</evidence>
<evidence type="ECO:0000256" key="2">
    <source>
        <dbReference type="ARBA" id="ARBA00001958"/>
    </source>
</evidence>
<keyword evidence="8 16" id="KW-0808">Transferase</keyword>
<comment type="catalytic activity">
    <reaction evidence="1 16">
        <text>(R)-pantothenate + ATP = (R)-4'-phosphopantothenate + ADP + H(+)</text>
        <dbReference type="Rhea" id="RHEA:16373"/>
        <dbReference type="ChEBI" id="CHEBI:10986"/>
        <dbReference type="ChEBI" id="CHEBI:15378"/>
        <dbReference type="ChEBI" id="CHEBI:29032"/>
        <dbReference type="ChEBI" id="CHEBI:30616"/>
        <dbReference type="ChEBI" id="CHEBI:456216"/>
        <dbReference type="EC" id="2.7.1.33"/>
    </reaction>
</comment>
<proteinExistence type="inferred from homology"/>
<evidence type="ECO:0000256" key="9">
    <source>
        <dbReference type="ARBA" id="ARBA00022741"/>
    </source>
</evidence>
<comment type="pathway">
    <text evidence="4 16">Cofactor biosynthesis; coenzyme A biosynthesis; CoA from (R)-pantothenate: step 1/5.</text>
</comment>
<dbReference type="GO" id="GO:0015937">
    <property type="term" value="P:coenzyme A biosynthetic process"/>
    <property type="evidence" value="ECO:0007669"/>
    <property type="project" value="UniProtKB-UniRule"/>
</dbReference>
<name>A0A5P8E9F2_9BACT</name>
<dbReference type="GO" id="GO:0004594">
    <property type="term" value="F:pantothenate kinase activity"/>
    <property type="evidence" value="ECO:0007669"/>
    <property type="project" value="UniProtKB-UniRule"/>
</dbReference>
<dbReference type="AlphaFoldDB" id="A0A5P8E9F2"/>
<keyword evidence="11 16" id="KW-0067">ATP-binding</keyword>
<comment type="similarity">
    <text evidence="14 16">Belongs to the type III pantothenate kinase family.</text>
</comment>
<dbReference type="InterPro" id="IPR043129">
    <property type="entry name" value="ATPase_NBD"/>
</dbReference>
<keyword evidence="16" id="KW-0479">Metal-binding</keyword>
<dbReference type="NCBIfam" id="TIGR00671">
    <property type="entry name" value="baf"/>
    <property type="match status" value="1"/>
</dbReference>
<accession>A0A5P8E9F2</accession>
<reference evidence="17 18" key="1">
    <citation type="submission" date="2018-11" db="EMBL/GenBank/DDBJ databases">
        <authorList>
            <person name="Na S.W."/>
            <person name="Baik M."/>
        </authorList>
    </citation>
    <scope>NUCLEOTIDE SEQUENCE [LARGE SCALE GENOMIC DNA]</scope>
    <source>
        <strain evidence="17 18">E39</strain>
    </source>
</reference>
<feature type="binding site" evidence="16">
    <location>
        <position position="86"/>
    </location>
    <ligand>
        <name>substrate</name>
    </ligand>
</feature>
<keyword evidence="9 16" id="KW-0547">Nucleotide-binding</keyword>
<feature type="active site" description="Proton acceptor" evidence="16">
    <location>
        <position position="95"/>
    </location>
</feature>
<keyword evidence="7 16" id="KW-0963">Cytoplasm</keyword>
<dbReference type="GO" id="GO:0005737">
    <property type="term" value="C:cytoplasm"/>
    <property type="evidence" value="ECO:0007669"/>
    <property type="project" value="UniProtKB-SubCell"/>
</dbReference>
<dbReference type="HAMAP" id="MF_01274">
    <property type="entry name" value="Pantothen_kinase_3"/>
    <property type="match status" value="1"/>
</dbReference>
<comment type="subcellular location">
    <subcellularLocation>
        <location evidence="3 16">Cytoplasm</location>
    </subcellularLocation>
</comment>